<evidence type="ECO:0000313" key="2">
    <source>
        <dbReference type="Proteomes" id="UP001174909"/>
    </source>
</evidence>
<accession>A0AA35RVJ9</accession>
<evidence type="ECO:0000313" key="1">
    <source>
        <dbReference type="EMBL" id="CAI8018545.1"/>
    </source>
</evidence>
<sequence>MIQTIARQYGVYYTDDEKSNWLKRNPVTKLPTPQNTASSSKTHCNHQIINSFPRILRNEHCISGRKLYLIACYLYCHISLHHFSNYNPLPTARYKGEF</sequence>
<dbReference type="Proteomes" id="UP001174909">
    <property type="component" value="Unassembled WGS sequence"/>
</dbReference>
<reference evidence="1" key="1">
    <citation type="submission" date="2023-03" db="EMBL/GenBank/DDBJ databases">
        <authorList>
            <person name="Steffen K."/>
            <person name="Cardenas P."/>
        </authorList>
    </citation>
    <scope>NUCLEOTIDE SEQUENCE</scope>
</reference>
<gene>
    <name evidence="1" type="ORF">GBAR_LOCUS11251</name>
</gene>
<keyword evidence="2" id="KW-1185">Reference proteome</keyword>
<protein>
    <submittedName>
        <fullName evidence="1">Uncharacterized protein</fullName>
    </submittedName>
</protein>
<comment type="caution">
    <text evidence="1">The sequence shown here is derived from an EMBL/GenBank/DDBJ whole genome shotgun (WGS) entry which is preliminary data.</text>
</comment>
<proteinExistence type="predicted"/>
<organism evidence="1 2">
    <name type="scientific">Geodia barretti</name>
    <name type="common">Barrett's horny sponge</name>
    <dbReference type="NCBI Taxonomy" id="519541"/>
    <lineage>
        <taxon>Eukaryota</taxon>
        <taxon>Metazoa</taxon>
        <taxon>Porifera</taxon>
        <taxon>Demospongiae</taxon>
        <taxon>Heteroscleromorpha</taxon>
        <taxon>Tetractinellida</taxon>
        <taxon>Astrophorina</taxon>
        <taxon>Geodiidae</taxon>
        <taxon>Geodia</taxon>
    </lineage>
</organism>
<dbReference type="AlphaFoldDB" id="A0AA35RVJ9"/>
<name>A0AA35RVJ9_GEOBA</name>
<dbReference type="EMBL" id="CASHTH010001697">
    <property type="protein sequence ID" value="CAI8018545.1"/>
    <property type="molecule type" value="Genomic_DNA"/>
</dbReference>